<dbReference type="RefSeq" id="WP_097159629.1">
    <property type="nucleotide sequence ID" value="NZ_JBEPMQ010000007.1"/>
</dbReference>
<keyword evidence="2" id="KW-0687">Ribonucleoprotein</keyword>
<dbReference type="OrthoDB" id="9794863at2"/>
<keyword evidence="2" id="KW-0689">Ribosomal protein</keyword>
<dbReference type="EMBL" id="OAOP01000007">
    <property type="protein sequence ID" value="SNX73759.1"/>
    <property type="molecule type" value="Genomic_DNA"/>
</dbReference>
<dbReference type="Proteomes" id="UP000219546">
    <property type="component" value="Unassembled WGS sequence"/>
</dbReference>
<dbReference type="Gene3D" id="3.30.1330.30">
    <property type="match status" value="1"/>
</dbReference>
<dbReference type="SUPFAM" id="SSF55315">
    <property type="entry name" value="L30e-like"/>
    <property type="match status" value="1"/>
</dbReference>
<protein>
    <submittedName>
        <fullName evidence="2">LSU ribosomal protein L7AE</fullName>
    </submittedName>
</protein>
<dbReference type="InterPro" id="IPR004038">
    <property type="entry name" value="Ribosomal_eL8/eL30/eS12/Gad45"/>
</dbReference>
<proteinExistence type="predicted"/>
<evidence type="ECO:0000313" key="3">
    <source>
        <dbReference type="Proteomes" id="UP000219546"/>
    </source>
</evidence>
<sequence>MTQNNWMSLLGLANRARKVVSGEESVIQEVRRGKAKLVLLAKDASANTMKKVLDKCKYYQVPVCMVESRYKLGHSIGKPARVIVCVTDGGFANSVRRLLEEI</sequence>
<dbReference type="NCBIfam" id="NF005825">
    <property type="entry name" value="PRK07714.1"/>
    <property type="match status" value="1"/>
</dbReference>
<gene>
    <name evidence="2" type="ORF">SAMN05877753_107206</name>
</gene>
<evidence type="ECO:0000313" key="2">
    <source>
        <dbReference type="EMBL" id="SNX73759.1"/>
    </source>
</evidence>
<accession>A0A285D1X6</accession>
<name>A0A285D1X6_9BACI</name>
<dbReference type="Pfam" id="PF01248">
    <property type="entry name" value="Ribosomal_L7Ae"/>
    <property type="match status" value="1"/>
</dbReference>
<organism evidence="2 3">
    <name type="scientific">Bacillus oleivorans</name>
    <dbReference type="NCBI Taxonomy" id="1448271"/>
    <lineage>
        <taxon>Bacteria</taxon>
        <taxon>Bacillati</taxon>
        <taxon>Bacillota</taxon>
        <taxon>Bacilli</taxon>
        <taxon>Bacillales</taxon>
        <taxon>Bacillaceae</taxon>
        <taxon>Bacillus</taxon>
    </lineage>
</organism>
<keyword evidence="3" id="KW-1185">Reference proteome</keyword>
<dbReference type="AlphaFoldDB" id="A0A285D1X6"/>
<dbReference type="GO" id="GO:0005840">
    <property type="term" value="C:ribosome"/>
    <property type="evidence" value="ECO:0007669"/>
    <property type="project" value="UniProtKB-KW"/>
</dbReference>
<feature type="domain" description="Ribosomal protein eL8/eL30/eS12/Gadd45" evidence="1">
    <location>
        <begin position="5"/>
        <end position="88"/>
    </location>
</feature>
<dbReference type="InterPro" id="IPR029064">
    <property type="entry name" value="Ribosomal_eL30-like_sf"/>
</dbReference>
<reference evidence="2 3" key="1">
    <citation type="submission" date="2017-08" db="EMBL/GenBank/DDBJ databases">
        <authorList>
            <person name="de Groot N.N."/>
        </authorList>
    </citation>
    <scope>NUCLEOTIDE SEQUENCE [LARGE SCALE GENOMIC DNA]</scope>
    <source>
        <strain evidence="2 3">JC228</strain>
    </source>
</reference>
<evidence type="ECO:0000259" key="1">
    <source>
        <dbReference type="Pfam" id="PF01248"/>
    </source>
</evidence>